<organism evidence="2 3">
    <name type="scientific">Luteolibacter arcticus</name>
    <dbReference type="NCBI Taxonomy" id="1581411"/>
    <lineage>
        <taxon>Bacteria</taxon>
        <taxon>Pseudomonadati</taxon>
        <taxon>Verrucomicrobiota</taxon>
        <taxon>Verrucomicrobiia</taxon>
        <taxon>Verrucomicrobiales</taxon>
        <taxon>Verrucomicrobiaceae</taxon>
        <taxon>Luteolibacter</taxon>
    </lineage>
</organism>
<protein>
    <submittedName>
        <fullName evidence="2">DUF1963 domain-containing protein</fullName>
    </submittedName>
</protein>
<dbReference type="RefSeq" id="WP_264487129.1">
    <property type="nucleotide sequence ID" value="NZ_JAPDDT010000003.1"/>
</dbReference>
<accession>A0ABT3GHC6</accession>
<reference evidence="2 3" key="1">
    <citation type="submission" date="2022-10" db="EMBL/GenBank/DDBJ databases">
        <title>Luteolibacter arcticus strain CCTCC AB 2014275, whole genome shotgun sequencing project.</title>
        <authorList>
            <person name="Zhao G."/>
            <person name="Shen L."/>
        </authorList>
    </citation>
    <scope>NUCLEOTIDE SEQUENCE [LARGE SCALE GENOMIC DNA]</scope>
    <source>
        <strain evidence="2 3">CCTCC AB 2014275</strain>
    </source>
</reference>
<dbReference type="Pfam" id="PF09234">
    <property type="entry name" value="DUF1963"/>
    <property type="match status" value="1"/>
</dbReference>
<evidence type="ECO:0000256" key="1">
    <source>
        <dbReference type="SAM" id="Phobius"/>
    </source>
</evidence>
<dbReference type="SUPFAM" id="SSF103032">
    <property type="entry name" value="Hypothetical protein YwqG"/>
    <property type="match status" value="1"/>
</dbReference>
<dbReference type="PANTHER" id="PTHR36436:SF6">
    <property type="entry name" value="SLL5081 PROTEIN"/>
    <property type="match status" value="1"/>
</dbReference>
<name>A0ABT3GHC6_9BACT</name>
<dbReference type="PANTHER" id="PTHR36436">
    <property type="entry name" value="SLL5081 PROTEIN"/>
    <property type="match status" value="1"/>
</dbReference>
<evidence type="ECO:0000313" key="3">
    <source>
        <dbReference type="Proteomes" id="UP001320876"/>
    </source>
</evidence>
<proteinExistence type="predicted"/>
<feature type="transmembrane region" description="Helical" evidence="1">
    <location>
        <begin position="34"/>
        <end position="55"/>
    </location>
</feature>
<keyword evidence="3" id="KW-1185">Reference proteome</keyword>
<sequence>MATIHYEGLDGWWKSAAFWGALGIFLTITKSPPMPWVIIAIVVGAATGGANAFWLSKMKTKAISISGWVGLLVFAGLLYLLTNTNPLLRVPTMGFFALGCLFTSANSLVFGIVGTRAIKAVNTKNASWLSKLDPPAKRTGPPPPAPADQLSNREAFLAALPAAMQAEFRREVVEVIEATPFRSLESLPPTASALGGSPFLPPGTPWPERNGKPMQFLAMLNLAEIAAPAGALPAAGLLAIFYDSHEQPWGGEPEDLGSSVILYTPDPASALPAKAPGETGPSPLRQPVAFRRATALALSDAQESDFYALVRESPGDEKSRLTALHETMLESEPRGLRVMSPPILIQGDMDHDLEVAAAAHGLPEDTRWTLLIQLDSNDDLDWSWGDAGTLYFWLPSDDLAAGRFDRVWTILQCH</sequence>
<dbReference type="Proteomes" id="UP001320876">
    <property type="component" value="Unassembled WGS sequence"/>
</dbReference>
<dbReference type="Gene3D" id="2.30.320.10">
    <property type="entry name" value="YwqG-like"/>
    <property type="match status" value="1"/>
</dbReference>
<keyword evidence="1" id="KW-1133">Transmembrane helix</keyword>
<comment type="caution">
    <text evidence="2">The sequence shown here is derived from an EMBL/GenBank/DDBJ whole genome shotgun (WGS) entry which is preliminary data.</text>
</comment>
<evidence type="ECO:0000313" key="2">
    <source>
        <dbReference type="EMBL" id="MCW1923024.1"/>
    </source>
</evidence>
<feature type="transmembrane region" description="Helical" evidence="1">
    <location>
        <begin position="62"/>
        <end position="81"/>
    </location>
</feature>
<dbReference type="InterPro" id="IPR035948">
    <property type="entry name" value="YwqG-like_sf"/>
</dbReference>
<feature type="transmembrane region" description="Helical" evidence="1">
    <location>
        <begin position="93"/>
        <end position="114"/>
    </location>
</feature>
<gene>
    <name evidence="2" type="ORF">OKA05_10710</name>
</gene>
<feature type="transmembrane region" description="Helical" evidence="1">
    <location>
        <begin position="12"/>
        <end position="28"/>
    </location>
</feature>
<dbReference type="EMBL" id="JAPDDT010000003">
    <property type="protein sequence ID" value="MCW1923024.1"/>
    <property type="molecule type" value="Genomic_DNA"/>
</dbReference>
<keyword evidence="1" id="KW-0472">Membrane</keyword>
<dbReference type="InterPro" id="IPR015315">
    <property type="entry name" value="DUF1963"/>
</dbReference>
<keyword evidence="1" id="KW-0812">Transmembrane</keyword>